<name>A0A0P0X3L3_ORYSJ</name>
<evidence type="ECO:0000256" key="1">
    <source>
        <dbReference type="SAM" id="MobiDB-lite"/>
    </source>
</evidence>
<dbReference type="Gramene" id="Os07t0186150-00">
    <property type="protein sequence ID" value="Os07t0186150-00"/>
    <property type="gene ID" value="Os07g0186150"/>
</dbReference>
<gene>
    <name evidence="2" type="ordered locus">Os07g0186150</name>
    <name evidence="2" type="ORF">OSNPB_070186150</name>
</gene>
<dbReference type="eggNOG" id="ENOG502R7ER">
    <property type="taxonomic scope" value="Eukaryota"/>
</dbReference>
<accession>A0A0P0X3L3</accession>
<dbReference type="EMBL" id="AP014963">
    <property type="protein sequence ID" value="BAT00376.1"/>
    <property type="molecule type" value="Genomic_DNA"/>
</dbReference>
<sequence>MDSELVLLLFKTMARLPSLEILSCACFSSGPVMGFSLLATQAVVKTWILLNHMPRYQPGNVLVVVLMDLLMPAVGCGWKKPSANLPFLETSFSPTESAWPTMRVSPSAMAAEHGGVCREERRSPLSSSKT</sequence>
<reference evidence="2 3" key="3">
    <citation type="journal article" date="2013" name="Rice">
        <title>Improvement of the Oryza sativa Nipponbare reference genome using next generation sequence and optical map data.</title>
        <authorList>
            <person name="Kawahara Y."/>
            <person name="de la Bastide M."/>
            <person name="Hamilton J.P."/>
            <person name="Kanamori H."/>
            <person name="McCombie W.R."/>
            <person name="Ouyang S."/>
            <person name="Schwartz D.C."/>
            <person name="Tanaka T."/>
            <person name="Wu J."/>
            <person name="Zhou S."/>
            <person name="Childs K.L."/>
            <person name="Davidson R.M."/>
            <person name="Lin H."/>
            <person name="Quesada-Ocampo L."/>
            <person name="Vaillancourt B."/>
            <person name="Sakai H."/>
            <person name="Lee S.S."/>
            <person name="Kim J."/>
            <person name="Numa H."/>
            <person name="Itoh T."/>
            <person name="Buell C.R."/>
            <person name="Matsumoto T."/>
        </authorList>
    </citation>
    <scope>NUCLEOTIDE SEQUENCE [LARGE SCALE GENOMIC DNA]</scope>
    <source>
        <strain evidence="3">cv. Nipponbare</strain>
    </source>
</reference>
<evidence type="ECO:0000313" key="2">
    <source>
        <dbReference type="EMBL" id="BAT00376.1"/>
    </source>
</evidence>
<dbReference type="PaxDb" id="39947-A0A0P0X3L3"/>
<dbReference type="AlphaFoldDB" id="A0A0P0X3L3"/>
<protein>
    <submittedName>
        <fullName evidence="2">Os07g0186150 protein</fullName>
    </submittedName>
</protein>
<organism evidence="2 3">
    <name type="scientific">Oryza sativa subsp. japonica</name>
    <name type="common">Rice</name>
    <dbReference type="NCBI Taxonomy" id="39947"/>
    <lineage>
        <taxon>Eukaryota</taxon>
        <taxon>Viridiplantae</taxon>
        <taxon>Streptophyta</taxon>
        <taxon>Embryophyta</taxon>
        <taxon>Tracheophyta</taxon>
        <taxon>Spermatophyta</taxon>
        <taxon>Magnoliopsida</taxon>
        <taxon>Liliopsida</taxon>
        <taxon>Poales</taxon>
        <taxon>Poaceae</taxon>
        <taxon>BOP clade</taxon>
        <taxon>Oryzoideae</taxon>
        <taxon>Oryzeae</taxon>
        <taxon>Oryzinae</taxon>
        <taxon>Oryza</taxon>
        <taxon>Oryza sativa</taxon>
    </lineage>
</organism>
<dbReference type="Proteomes" id="UP000059680">
    <property type="component" value="Chromosome 7"/>
</dbReference>
<reference evidence="2 3" key="2">
    <citation type="journal article" date="2013" name="Plant Cell Physiol.">
        <title>Rice Annotation Project Database (RAP-DB): an integrative and interactive database for rice genomics.</title>
        <authorList>
            <person name="Sakai H."/>
            <person name="Lee S.S."/>
            <person name="Tanaka T."/>
            <person name="Numa H."/>
            <person name="Kim J."/>
            <person name="Kawahara Y."/>
            <person name="Wakimoto H."/>
            <person name="Yang C.C."/>
            <person name="Iwamoto M."/>
            <person name="Abe T."/>
            <person name="Yamada Y."/>
            <person name="Muto A."/>
            <person name="Inokuchi H."/>
            <person name="Ikemura T."/>
            <person name="Matsumoto T."/>
            <person name="Sasaki T."/>
            <person name="Itoh T."/>
        </authorList>
    </citation>
    <scope>NUCLEOTIDE SEQUENCE [LARGE SCALE GENOMIC DNA]</scope>
    <source>
        <strain evidence="3">cv. Nipponbare</strain>
    </source>
</reference>
<feature type="region of interest" description="Disordered" evidence="1">
    <location>
        <begin position="107"/>
        <end position="130"/>
    </location>
</feature>
<dbReference type="InParanoid" id="A0A0P0X3L3"/>
<reference evidence="3" key="1">
    <citation type="journal article" date="2005" name="Nature">
        <title>The map-based sequence of the rice genome.</title>
        <authorList>
            <consortium name="International rice genome sequencing project (IRGSP)"/>
            <person name="Matsumoto T."/>
            <person name="Wu J."/>
            <person name="Kanamori H."/>
            <person name="Katayose Y."/>
            <person name="Fujisawa M."/>
            <person name="Namiki N."/>
            <person name="Mizuno H."/>
            <person name="Yamamoto K."/>
            <person name="Antonio B.A."/>
            <person name="Baba T."/>
            <person name="Sakata K."/>
            <person name="Nagamura Y."/>
            <person name="Aoki H."/>
            <person name="Arikawa K."/>
            <person name="Arita K."/>
            <person name="Bito T."/>
            <person name="Chiden Y."/>
            <person name="Fujitsuka N."/>
            <person name="Fukunaka R."/>
            <person name="Hamada M."/>
            <person name="Harada C."/>
            <person name="Hayashi A."/>
            <person name="Hijishita S."/>
            <person name="Honda M."/>
            <person name="Hosokawa S."/>
            <person name="Ichikawa Y."/>
            <person name="Idonuma A."/>
            <person name="Iijima M."/>
            <person name="Ikeda M."/>
            <person name="Ikeno M."/>
            <person name="Ito K."/>
            <person name="Ito S."/>
            <person name="Ito T."/>
            <person name="Ito Y."/>
            <person name="Ito Y."/>
            <person name="Iwabuchi A."/>
            <person name="Kamiya K."/>
            <person name="Karasawa W."/>
            <person name="Kurita K."/>
            <person name="Katagiri S."/>
            <person name="Kikuta A."/>
            <person name="Kobayashi H."/>
            <person name="Kobayashi N."/>
            <person name="Machita K."/>
            <person name="Maehara T."/>
            <person name="Masukawa M."/>
            <person name="Mizubayashi T."/>
            <person name="Mukai Y."/>
            <person name="Nagasaki H."/>
            <person name="Nagata Y."/>
            <person name="Naito S."/>
            <person name="Nakashima M."/>
            <person name="Nakama Y."/>
            <person name="Nakamichi Y."/>
            <person name="Nakamura M."/>
            <person name="Meguro A."/>
            <person name="Negishi M."/>
            <person name="Ohta I."/>
            <person name="Ohta T."/>
            <person name="Okamoto M."/>
            <person name="Ono N."/>
            <person name="Saji S."/>
            <person name="Sakaguchi M."/>
            <person name="Sakai K."/>
            <person name="Shibata M."/>
            <person name="Shimokawa T."/>
            <person name="Song J."/>
            <person name="Takazaki Y."/>
            <person name="Terasawa K."/>
            <person name="Tsugane M."/>
            <person name="Tsuji K."/>
            <person name="Ueda S."/>
            <person name="Waki K."/>
            <person name="Yamagata H."/>
            <person name="Yamamoto M."/>
            <person name="Yamamoto S."/>
            <person name="Yamane H."/>
            <person name="Yoshiki S."/>
            <person name="Yoshihara R."/>
            <person name="Yukawa K."/>
            <person name="Zhong H."/>
            <person name="Yano M."/>
            <person name="Yuan Q."/>
            <person name="Ouyang S."/>
            <person name="Liu J."/>
            <person name="Jones K.M."/>
            <person name="Gansberger K."/>
            <person name="Moffat K."/>
            <person name="Hill J."/>
            <person name="Bera J."/>
            <person name="Fadrosh D."/>
            <person name="Jin S."/>
            <person name="Johri S."/>
            <person name="Kim M."/>
            <person name="Overton L."/>
            <person name="Reardon M."/>
            <person name="Tsitrin T."/>
            <person name="Vuong H."/>
            <person name="Weaver B."/>
            <person name="Ciecko A."/>
            <person name="Tallon L."/>
            <person name="Jackson J."/>
            <person name="Pai G."/>
            <person name="Aken S.V."/>
            <person name="Utterback T."/>
            <person name="Reidmuller S."/>
            <person name="Feldblyum T."/>
            <person name="Hsiao J."/>
            <person name="Zismann V."/>
            <person name="Iobst S."/>
            <person name="de Vazeille A.R."/>
            <person name="Buell C.R."/>
            <person name="Ying K."/>
            <person name="Li Y."/>
            <person name="Lu T."/>
            <person name="Huang Y."/>
            <person name="Zhao Q."/>
            <person name="Feng Q."/>
            <person name="Zhang L."/>
            <person name="Zhu J."/>
            <person name="Weng Q."/>
            <person name="Mu J."/>
            <person name="Lu Y."/>
            <person name="Fan D."/>
            <person name="Liu Y."/>
            <person name="Guan J."/>
            <person name="Zhang Y."/>
            <person name="Yu S."/>
            <person name="Liu X."/>
            <person name="Zhang Y."/>
            <person name="Hong G."/>
            <person name="Han B."/>
            <person name="Choisne N."/>
            <person name="Demange N."/>
            <person name="Orjeda G."/>
            <person name="Samain S."/>
            <person name="Cattolico L."/>
            <person name="Pelletier E."/>
            <person name="Couloux A."/>
            <person name="Segurens B."/>
            <person name="Wincker P."/>
            <person name="D'Hont A."/>
            <person name="Scarpelli C."/>
            <person name="Weissenbach J."/>
            <person name="Salanoubat M."/>
            <person name="Quetier F."/>
            <person name="Yu Y."/>
            <person name="Kim H.R."/>
            <person name="Rambo T."/>
            <person name="Currie J."/>
            <person name="Collura K."/>
            <person name="Luo M."/>
            <person name="Yang T."/>
            <person name="Ammiraju J.S.S."/>
            <person name="Engler F."/>
            <person name="Soderlund C."/>
            <person name="Wing R.A."/>
            <person name="Palmer L.E."/>
            <person name="de la Bastide M."/>
            <person name="Spiegel L."/>
            <person name="Nascimento L."/>
            <person name="Zutavern T."/>
            <person name="O'Shaughnessy A."/>
            <person name="Dike S."/>
            <person name="Dedhia N."/>
            <person name="Preston R."/>
            <person name="Balija V."/>
            <person name="McCombie W.R."/>
            <person name="Chow T."/>
            <person name="Chen H."/>
            <person name="Chung M."/>
            <person name="Chen C."/>
            <person name="Shaw J."/>
            <person name="Wu H."/>
            <person name="Hsiao K."/>
            <person name="Chao Y."/>
            <person name="Chu M."/>
            <person name="Cheng C."/>
            <person name="Hour A."/>
            <person name="Lee P."/>
            <person name="Lin S."/>
            <person name="Lin Y."/>
            <person name="Liou J."/>
            <person name="Liu S."/>
            <person name="Hsing Y."/>
            <person name="Raghuvanshi S."/>
            <person name="Mohanty A."/>
            <person name="Bharti A.K."/>
            <person name="Gaur A."/>
            <person name="Gupta V."/>
            <person name="Kumar D."/>
            <person name="Ravi V."/>
            <person name="Vij S."/>
            <person name="Kapur A."/>
            <person name="Khurana P."/>
            <person name="Khurana P."/>
            <person name="Khurana J.P."/>
            <person name="Tyagi A.K."/>
            <person name="Gaikwad K."/>
            <person name="Singh A."/>
            <person name="Dalal V."/>
            <person name="Srivastava S."/>
            <person name="Dixit A."/>
            <person name="Pal A.K."/>
            <person name="Ghazi I.A."/>
            <person name="Yadav M."/>
            <person name="Pandit A."/>
            <person name="Bhargava A."/>
            <person name="Sureshbabu K."/>
            <person name="Batra K."/>
            <person name="Sharma T.R."/>
            <person name="Mohapatra T."/>
            <person name="Singh N.K."/>
            <person name="Messing J."/>
            <person name="Nelson A.B."/>
            <person name="Fuks G."/>
            <person name="Kavchok S."/>
            <person name="Keizer G."/>
            <person name="Linton E."/>
            <person name="Llaca V."/>
            <person name="Song R."/>
            <person name="Tanyolac B."/>
            <person name="Young S."/>
            <person name="Ho-Il K."/>
            <person name="Hahn J.H."/>
            <person name="Sangsakoo G."/>
            <person name="Vanavichit A."/>
            <person name="de Mattos Luiz.A.T."/>
            <person name="Zimmer P.D."/>
            <person name="Malone G."/>
            <person name="Dellagostin O."/>
            <person name="de Oliveira A.C."/>
            <person name="Bevan M."/>
            <person name="Bancroft I."/>
            <person name="Minx P."/>
            <person name="Cordum H."/>
            <person name="Wilson R."/>
            <person name="Cheng Z."/>
            <person name="Jin W."/>
            <person name="Jiang J."/>
            <person name="Leong S.A."/>
            <person name="Iwama H."/>
            <person name="Gojobori T."/>
            <person name="Itoh T."/>
            <person name="Niimura Y."/>
            <person name="Fujii Y."/>
            <person name="Habara T."/>
            <person name="Sakai H."/>
            <person name="Sato Y."/>
            <person name="Wilson G."/>
            <person name="Kumar K."/>
            <person name="McCouch S."/>
            <person name="Juretic N."/>
            <person name="Hoen D."/>
            <person name="Wright S."/>
            <person name="Bruskiewich R."/>
            <person name="Bureau T."/>
            <person name="Miyao A."/>
            <person name="Hirochika H."/>
            <person name="Nishikawa T."/>
            <person name="Kadowaki K."/>
            <person name="Sugiura M."/>
            <person name="Burr B."/>
            <person name="Sasaki T."/>
        </authorList>
    </citation>
    <scope>NUCLEOTIDE SEQUENCE [LARGE SCALE GENOMIC DNA]</scope>
    <source>
        <strain evidence="3">cv. Nipponbare</strain>
    </source>
</reference>
<proteinExistence type="predicted"/>
<keyword evidence="3" id="KW-1185">Reference proteome</keyword>
<evidence type="ECO:0000313" key="3">
    <source>
        <dbReference type="Proteomes" id="UP000059680"/>
    </source>
</evidence>